<dbReference type="GO" id="GO:0004674">
    <property type="term" value="F:protein serine/threonine kinase activity"/>
    <property type="evidence" value="ECO:0007669"/>
    <property type="project" value="UniProtKB-KW"/>
</dbReference>
<dbReference type="CDD" id="cd16936">
    <property type="entry name" value="HATPase_RsbW-like"/>
    <property type="match status" value="1"/>
</dbReference>
<reference evidence="3 4" key="1">
    <citation type="submission" date="2019-11" db="EMBL/GenBank/DDBJ databases">
        <title>Comparative genomics of hydrocarbon-degrading Desulfosarcina strains.</title>
        <authorList>
            <person name="Watanabe M."/>
            <person name="Kojima H."/>
            <person name="Fukui M."/>
        </authorList>
    </citation>
    <scope>NUCLEOTIDE SEQUENCE [LARGE SCALE GENOMIC DNA]</scope>
    <source>
        <strain evidence="3 4">28bB2T</strain>
    </source>
</reference>
<evidence type="ECO:0000313" key="4">
    <source>
        <dbReference type="Proteomes" id="UP000425960"/>
    </source>
</evidence>
<accession>A0A5K8A2D8</accession>
<keyword evidence="1" id="KW-0723">Serine/threonine-protein kinase</keyword>
<name>A0A5K8A2D8_9BACT</name>
<dbReference type="PANTHER" id="PTHR35526">
    <property type="entry name" value="ANTI-SIGMA-F FACTOR RSBW-RELATED"/>
    <property type="match status" value="1"/>
</dbReference>
<dbReference type="InterPro" id="IPR003594">
    <property type="entry name" value="HATPase_dom"/>
</dbReference>
<dbReference type="Pfam" id="PF13581">
    <property type="entry name" value="HATPase_c_2"/>
    <property type="match status" value="1"/>
</dbReference>
<dbReference type="Proteomes" id="UP000425960">
    <property type="component" value="Chromosome"/>
</dbReference>
<dbReference type="AlphaFoldDB" id="A0A5K8A2D8"/>
<sequence>MIPVGHLLMKSKQIHLTLANDLKALPSLCQGLERVLSPLGLDKRVRYQLEVAIEEVFTNIVAYAFSDNTPHAIEIRLNLEKEAITIRFEDHGQAFNPLSTAAPDLSKPLCDRHEGGLGIHMIKTMMDEIRYQRQGGKNILILKKKRSLFSKKE</sequence>
<proteinExistence type="predicted"/>
<evidence type="ECO:0000313" key="3">
    <source>
        <dbReference type="EMBL" id="BBO86611.1"/>
    </source>
</evidence>
<protein>
    <recommendedName>
        <fullName evidence="2">Histidine kinase/HSP90-like ATPase domain-containing protein</fullName>
    </recommendedName>
</protein>
<gene>
    <name evidence="3" type="ORF">DSCO28_71770</name>
</gene>
<dbReference type="SUPFAM" id="SSF55874">
    <property type="entry name" value="ATPase domain of HSP90 chaperone/DNA topoisomerase II/histidine kinase"/>
    <property type="match status" value="1"/>
</dbReference>
<keyword evidence="1" id="KW-0418">Kinase</keyword>
<organism evidence="3 4">
    <name type="scientific">Desulfosarcina ovata subsp. sediminis</name>
    <dbReference type="NCBI Taxonomy" id="885957"/>
    <lineage>
        <taxon>Bacteria</taxon>
        <taxon>Pseudomonadati</taxon>
        <taxon>Thermodesulfobacteriota</taxon>
        <taxon>Desulfobacteria</taxon>
        <taxon>Desulfobacterales</taxon>
        <taxon>Desulfosarcinaceae</taxon>
        <taxon>Desulfosarcina</taxon>
    </lineage>
</organism>
<dbReference type="EMBL" id="AP021876">
    <property type="protein sequence ID" value="BBO86611.1"/>
    <property type="molecule type" value="Genomic_DNA"/>
</dbReference>
<evidence type="ECO:0000259" key="2">
    <source>
        <dbReference type="Pfam" id="PF13581"/>
    </source>
</evidence>
<evidence type="ECO:0000256" key="1">
    <source>
        <dbReference type="ARBA" id="ARBA00022527"/>
    </source>
</evidence>
<dbReference type="KEGG" id="dov:DSCO28_71770"/>
<dbReference type="Gene3D" id="3.30.565.10">
    <property type="entry name" value="Histidine kinase-like ATPase, C-terminal domain"/>
    <property type="match status" value="1"/>
</dbReference>
<feature type="domain" description="Histidine kinase/HSP90-like ATPase" evidence="2">
    <location>
        <begin position="19"/>
        <end position="144"/>
    </location>
</feature>
<keyword evidence="1" id="KW-0808">Transferase</keyword>
<dbReference type="InterPro" id="IPR050267">
    <property type="entry name" value="Anti-sigma-factor_SerPK"/>
</dbReference>
<dbReference type="InterPro" id="IPR036890">
    <property type="entry name" value="HATPase_C_sf"/>
</dbReference>